<name>A0A6J4MYT7_9ACTN</name>
<dbReference type="PANTHER" id="PTHR43899">
    <property type="entry name" value="RH59310P"/>
    <property type="match status" value="1"/>
</dbReference>
<proteinExistence type="inferred from homology"/>
<dbReference type="PIRSF" id="PIRSF000126">
    <property type="entry name" value="11-beta-HSD1"/>
    <property type="match status" value="1"/>
</dbReference>
<dbReference type="InterPro" id="IPR051019">
    <property type="entry name" value="VLCFA-Steroid_DH"/>
</dbReference>
<evidence type="ECO:0008006" key="5">
    <source>
        <dbReference type="Google" id="ProtNLM"/>
    </source>
</evidence>
<reference evidence="4" key="1">
    <citation type="submission" date="2020-02" db="EMBL/GenBank/DDBJ databases">
        <authorList>
            <person name="Meier V. D."/>
        </authorList>
    </citation>
    <scope>NUCLEOTIDE SEQUENCE</scope>
    <source>
        <strain evidence="4">AVDCRST_MAG21</strain>
    </source>
</reference>
<dbReference type="SUPFAM" id="SSF51735">
    <property type="entry name" value="NAD(P)-binding Rossmann-fold domains"/>
    <property type="match status" value="1"/>
</dbReference>
<dbReference type="PRINTS" id="PR00081">
    <property type="entry name" value="GDHRDH"/>
</dbReference>
<dbReference type="GO" id="GO:0016491">
    <property type="term" value="F:oxidoreductase activity"/>
    <property type="evidence" value="ECO:0007669"/>
    <property type="project" value="UniProtKB-KW"/>
</dbReference>
<dbReference type="InterPro" id="IPR002347">
    <property type="entry name" value="SDR_fam"/>
</dbReference>
<dbReference type="EMBL" id="CADCUL010000091">
    <property type="protein sequence ID" value="CAA9372929.1"/>
    <property type="molecule type" value="Genomic_DNA"/>
</dbReference>
<evidence type="ECO:0000256" key="2">
    <source>
        <dbReference type="ARBA" id="ARBA00023002"/>
    </source>
</evidence>
<sequence>MSPALVTGPTTGIGLAFARQLATDGHDLVLVSRDTDRLAALAGGLERECGVRAEVLAADLADESQTRRVEGRLANEAFDVLVNNAGFGLGRPFEANDIEAEQRGLDVMVRAVMRLTHAAVGPMIEAGRGDIVNVSSAAGFFARGTYGAHKAWVTSFSRWAHAHYRPDGVRVLALCPGFVRTEFHQRMQADLSGIPSWMWLDADDLVRRALSDLRRGKALSVPTARYKVLVTAARLAPHGAEPAVRGAVERVVGGVVDGARRRSR</sequence>
<keyword evidence="2" id="KW-0560">Oxidoreductase</keyword>
<protein>
    <recommendedName>
        <fullName evidence="5">Short-chain dehydrogenase</fullName>
    </recommendedName>
</protein>
<dbReference type="Gene3D" id="3.40.50.720">
    <property type="entry name" value="NAD(P)-binding Rossmann-like Domain"/>
    <property type="match status" value="1"/>
</dbReference>
<gene>
    <name evidence="4" type="ORF">AVDCRST_MAG21-1200</name>
</gene>
<dbReference type="PANTHER" id="PTHR43899:SF13">
    <property type="entry name" value="RH59310P"/>
    <property type="match status" value="1"/>
</dbReference>
<dbReference type="AlphaFoldDB" id="A0A6J4MYT7"/>
<evidence type="ECO:0000256" key="3">
    <source>
        <dbReference type="RuleBase" id="RU000363"/>
    </source>
</evidence>
<dbReference type="PRINTS" id="PR00080">
    <property type="entry name" value="SDRFAMILY"/>
</dbReference>
<comment type="similarity">
    <text evidence="1 3">Belongs to the short-chain dehydrogenases/reductases (SDR) family.</text>
</comment>
<organism evidence="4">
    <name type="scientific">uncultured Nocardioidaceae bacterium</name>
    <dbReference type="NCBI Taxonomy" id="253824"/>
    <lineage>
        <taxon>Bacteria</taxon>
        <taxon>Bacillati</taxon>
        <taxon>Actinomycetota</taxon>
        <taxon>Actinomycetes</taxon>
        <taxon>Propionibacteriales</taxon>
        <taxon>Nocardioidaceae</taxon>
        <taxon>environmental samples</taxon>
    </lineage>
</organism>
<evidence type="ECO:0000313" key="4">
    <source>
        <dbReference type="EMBL" id="CAA9372929.1"/>
    </source>
</evidence>
<dbReference type="InterPro" id="IPR036291">
    <property type="entry name" value="NAD(P)-bd_dom_sf"/>
</dbReference>
<accession>A0A6J4MYT7</accession>
<dbReference type="CDD" id="cd05233">
    <property type="entry name" value="SDR_c"/>
    <property type="match status" value="1"/>
</dbReference>
<dbReference type="Pfam" id="PF00106">
    <property type="entry name" value="adh_short"/>
    <property type="match status" value="1"/>
</dbReference>
<evidence type="ECO:0000256" key="1">
    <source>
        <dbReference type="ARBA" id="ARBA00006484"/>
    </source>
</evidence>